<feature type="transmembrane region" description="Helical" evidence="6">
    <location>
        <begin position="12"/>
        <end position="35"/>
    </location>
</feature>
<keyword evidence="3 6" id="KW-1133">Transmembrane helix</keyword>
<dbReference type="PANTHER" id="PTHR43336:SF3">
    <property type="entry name" value="GUANYLATE CYCLASE DOMAIN-CONTAINING PROTEIN"/>
    <property type="match status" value="1"/>
</dbReference>
<evidence type="ECO:0000313" key="7">
    <source>
        <dbReference type="EMBL" id="EEH58528.1"/>
    </source>
</evidence>
<dbReference type="GeneID" id="9682788"/>
<feature type="transmembrane region" description="Helical" evidence="6">
    <location>
        <begin position="80"/>
        <end position="104"/>
    </location>
</feature>
<evidence type="ECO:0000256" key="4">
    <source>
        <dbReference type="ARBA" id="ARBA00023136"/>
    </source>
</evidence>
<feature type="transmembrane region" description="Helical" evidence="6">
    <location>
        <begin position="55"/>
        <end position="73"/>
    </location>
</feature>
<gene>
    <name evidence="7" type="ORF">MICPUCDRAFT_38834</name>
</gene>
<evidence type="ECO:0000313" key="8">
    <source>
        <dbReference type="Proteomes" id="UP000001876"/>
    </source>
</evidence>
<dbReference type="InterPro" id="IPR027359">
    <property type="entry name" value="Volt_channel_dom_sf"/>
</dbReference>
<evidence type="ECO:0000256" key="1">
    <source>
        <dbReference type="ARBA" id="ARBA00004141"/>
    </source>
</evidence>
<dbReference type="Proteomes" id="UP000001876">
    <property type="component" value="Unassembled WGS sequence"/>
</dbReference>
<dbReference type="RefSeq" id="XP_003056883.1">
    <property type="nucleotide sequence ID" value="XM_003056837.1"/>
</dbReference>
<sequence>METLYVPAWKQRILRFLDGTRCTLFMTLVTLWALFGDDVRLMAFHAGDDPMFVGLVYVCLALFSAEMCLMCLAKRGYVGTFYFWLDLIATLSLLMDVPEFMALIDMAPCAIESDAWAHGLRGHDEGGGTEATADSAVARAGRASRAGTRAGRIVRLVRLVRIVKLYKTWQTRRRNSKDVVAGSLARAAAAPATAATPPATPKDKDGAASLDAKKIGDAPRASDEDVDEEFATPEVRSIHWSPYDRVGVVNADP</sequence>
<dbReference type="PANTHER" id="PTHR43336">
    <property type="entry name" value="OXYGEN SENSOR HISTIDINE KINASE RESPONSE REGULATOR DEVS/DOSS"/>
    <property type="match status" value="1"/>
</dbReference>
<protein>
    <submittedName>
        <fullName evidence="7">Predicted protein</fullName>
    </submittedName>
</protein>
<proteinExistence type="predicted"/>
<accession>C1MM71</accession>
<dbReference type="GO" id="GO:0005216">
    <property type="term" value="F:monoatomic ion channel activity"/>
    <property type="evidence" value="ECO:0007669"/>
    <property type="project" value="InterPro"/>
</dbReference>
<dbReference type="KEGG" id="mpp:MICPUCDRAFT_38834"/>
<comment type="subcellular location">
    <subcellularLocation>
        <location evidence="1">Membrane</location>
        <topology evidence="1">Multi-pass membrane protein</topology>
    </subcellularLocation>
</comment>
<organism evidence="8">
    <name type="scientific">Micromonas pusilla (strain CCMP1545)</name>
    <name type="common">Picoplanktonic green alga</name>
    <dbReference type="NCBI Taxonomy" id="564608"/>
    <lineage>
        <taxon>Eukaryota</taxon>
        <taxon>Viridiplantae</taxon>
        <taxon>Chlorophyta</taxon>
        <taxon>Mamiellophyceae</taxon>
        <taxon>Mamiellales</taxon>
        <taxon>Mamiellaceae</taxon>
        <taxon>Micromonas</taxon>
    </lineage>
</organism>
<dbReference type="AlphaFoldDB" id="C1MM71"/>
<feature type="compositionally biased region" description="Basic and acidic residues" evidence="5">
    <location>
        <begin position="201"/>
        <end position="223"/>
    </location>
</feature>
<feature type="region of interest" description="Disordered" evidence="5">
    <location>
        <begin position="190"/>
        <end position="234"/>
    </location>
</feature>
<dbReference type="GO" id="GO:0016020">
    <property type="term" value="C:membrane"/>
    <property type="evidence" value="ECO:0007669"/>
    <property type="project" value="UniProtKB-SubCell"/>
</dbReference>
<keyword evidence="8" id="KW-1185">Reference proteome</keyword>
<keyword evidence="4 6" id="KW-0472">Membrane</keyword>
<dbReference type="EMBL" id="GG663737">
    <property type="protein sequence ID" value="EEH58528.1"/>
    <property type="molecule type" value="Genomic_DNA"/>
</dbReference>
<dbReference type="OrthoDB" id="416064at2759"/>
<name>C1MM71_MICPC</name>
<evidence type="ECO:0000256" key="6">
    <source>
        <dbReference type="SAM" id="Phobius"/>
    </source>
</evidence>
<reference evidence="7 8" key="1">
    <citation type="journal article" date="2009" name="Science">
        <title>Green evolution and dynamic adaptations revealed by genomes of the marine picoeukaryotes Micromonas.</title>
        <authorList>
            <person name="Worden A.Z."/>
            <person name="Lee J.H."/>
            <person name="Mock T."/>
            <person name="Rouze P."/>
            <person name="Simmons M.P."/>
            <person name="Aerts A.L."/>
            <person name="Allen A.E."/>
            <person name="Cuvelier M.L."/>
            <person name="Derelle E."/>
            <person name="Everett M.V."/>
            <person name="Foulon E."/>
            <person name="Grimwood J."/>
            <person name="Gundlach H."/>
            <person name="Henrissat B."/>
            <person name="Napoli C."/>
            <person name="McDonald S.M."/>
            <person name="Parker M.S."/>
            <person name="Rombauts S."/>
            <person name="Salamov A."/>
            <person name="Von Dassow P."/>
            <person name="Badger J.H."/>
            <person name="Coutinho P.M."/>
            <person name="Demir E."/>
            <person name="Dubchak I."/>
            <person name="Gentemann C."/>
            <person name="Eikrem W."/>
            <person name="Gready J.E."/>
            <person name="John U."/>
            <person name="Lanier W."/>
            <person name="Lindquist E.A."/>
            <person name="Lucas S."/>
            <person name="Mayer K.F."/>
            <person name="Moreau H."/>
            <person name="Not F."/>
            <person name="Otillar R."/>
            <person name="Panaud O."/>
            <person name="Pangilinan J."/>
            <person name="Paulsen I."/>
            <person name="Piegu B."/>
            <person name="Poliakov A."/>
            <person name="Robbens S."/>
            <person name="Schmutz J."/>
            <person name="Toulza E."/>
            <person name="Wyss T."/>
            <person name="Zelensky A."/>
            <person name="Zhou K."/>
            <person name="Armbrust E.V."/>
            <person name="Bhattacharya D."/>
            <person name="Goodenough U.W."/>
            <person name="Van de Peer Y."/>
            <person name="Grigoriev I.V."/>
        </authorList>
    </citation>
    <scope>NUCLEOTIDE SEQUENCE [LARGE SCALE GENOMIC DNA]</scope>
    <source>
        <strain evidence="7 8">CCMP1545</strain>
    </source>
</reference>
<dbReference type="Gene3D" id="1.20.120.350">
    <property type="entry name" value="Voltage-gated potassium channels. Chain C"/>
    <property type="match status" value="1"/>
</dbReference>
<dbReference type="eggNOG" id="ENOG502QQYF">
    <property type="taxonomic scope" value="Eukaryota"/>
</dbReference>
<evidence type="ECO:0000256" key="5">
    <source>
        <dbReference type="SAM" id="MobiDB-lite"/>
    </source>
</evidence>
<evidence type="ECO:0000256" key="2">
    <source>
        <dbReference type="ARBA" id="ARBA00022692"/>
    </source>
</evidence>
<keyword evidence="2 6" id="KW-0812">Transmembrane</keyword>
<evidence type="ECO:0000256" key="3">
    <source>
        <dbReference type="ARBA" id="ARBA00022989"/>
    </source>
</evidence>